<evidence type="ECO:0000259" key="2">
    <source>
        <dbReference type="PROSITE" id="PS50033"/>
    </source>
</evidence>
<dbReference type="InterPro" id="IPR001012">
    <property type="entry name" value="UBX_dom"/>
</dbReference>
<evidence type="ECO:0000313" key="4">
    <source>
        <dbReference type="Proteomes" id="UP001438707"/>
    </source>
</evidence>
<feature type="region of interest" description="Disordered" evidence="1">
    <location>
        <begin position="478"/>
        <end position="538"/>
    </location>
</feature>
<dbReference type="SUPFAM" id="SSF54236">
    <property type="entry name" value="Ubiquitin-like"/>
    <property type="match status" value="2"/>
</dbReference>
<organism evidence="3 4">
    <name type="scientific">Apatococcus lobatus</name>
    <dbReference type="NCBI Taxonomy" id="904363"/>
    <lineage>
        <taxon>Eukaryota</taxon>
        <taxon>Viridiplantae</taxon>
        <taxon>Chlorophyta</taxon>
        <taxon>core chlorophytes</taxon>
        <taxon>Trebouxiophyceae</taxon>
        <taxon>Chlorellales</taxon>
        <taxon>Chlorellaceae</taxon>
        <taxon>Apatococcus</taxon>
    </lineage>
</organism>
<proteinExistence type="predicted"/>
<dbReference type="Gene3D" id="3.10.20.90">
    <property type="entry name" value="Phosphatidylinositol 3-kinase Catalytic Subunit, Chain A, domain 1"/>
    <property type="match status" value="2"/>
</dbReference>
<feature type="compositionally biased region" description="Low complexity" evidence="1">
    <location>
        <begin position="89"/>
        <end position="122"/>
    </location>
</feature>
<dbReference type="InterPro" id="IPR029071">
    <property type="entry name" value="Ubiquitin-like_domsf"/>
</dbReference>
<feature type="region of interest" description="Disordered" evidence="1">
    <location>
        <begin position="330"/>
        <end position="357"/>
    </location>
</feature>
<accession>A0AAW1QWY3</accession>
<dbReference type="CDD" id="cd16118">
    <property type="entry name" value="UBX2_UBXN9"/>
    <property type="match status" value="1"/>
</dbReference>
<dbReference type="Pfam" id="PF11470">
    <property type="entry name" value="TUG-UBL1"/>
    <property type="match status" value="1"/>
</dbReference>
<feature type="domain" description="UBX" evidence="2">
    <location>
        <begin position="363"/>
        <end position="432"/>
    </location>
</feature>
<dbReference type="PROSITE" id="PS50033">
    <property type="entry name" value="UBX"/>
    <property type="match status" value="1"/>
</dbReference>
<gene>
    <name evidence="3" type="ORF">WJX74_007186</name>
</gene>
<dbReference type="GO" id="GO:0005634">
    <property type="term" value="C:nucleus"/>
    <property type="evidence" value="ECO:0007669"/>
    <property type="project" value="TreeGrafter"/>
</dbReference>
<name>A0AAW1QWY3_9CHLO</name>
<feature type="compositionally biased region" description="Polar residues" evidence="1">
    <location>
        <begin position="214"/>
        <end position="227"/>
    </location>
</feature>
<feature type="region of interest" description="Disordered" evidence="1">
    <location>
        <begin position="441"/>
        <end position="461"/>
    </location>
</feature>
<comment type="caution">
    <text evidence="3">The sequence shown here is derived from an EMBL/GenBank/DDBJ whole genome shotgun (WGS) entry which is preliminary data.</text>
</comment>
<feature type="compositionally biased region" description="Pro residues" evidence="1">
    <location>
        <begin position="192"/>
        <end position="209"/>
    </location>
</feature>
<dbReference type="PANTHER" id="PTHR46467">
    <property type="entry name" value="TETHER CONTAINING UBX DOMAIN FOR GLUT4"/>
    <property type="match status" value="1"/>
</dbReference>
<dbReference type="GO" id="GO:0006886">
    <property type="term" value="P:intracellular protein transport"/>
    <property type="evidence" value="ECO:0007669"/>
    <property type="project" value="TreeGrafter"/>
</dbReference>
<dbReference type="GO" id="GO:0012506">
    <property type="term" value="C:vesicle membrane"/>
    <property type="evidence" value="ECO:0007669"/>
    <property type="project" value="TreeGrafter"/>
</dbReference>
<protein>
    <recommendedName>
        <fullName evidence="2">UBX domain-containing protein</fullName>
    </recommendedName>
</protein>
<feature type="region of interest" description="Disordered" evidence="1">
    <location>
        <begin position="89"/>
        <end position="280"/>
    </location>
</feature>
<feature type="compositionally biased region" description="Polar residues" evidence="1">
    <location>
        <begin position="177"/>
        <end position="188"/>
    </location>
</feature>
<keyword evidence="4" id="KW-1185">Reference proteome</keyword>
<evidence type="ECO:0000256" key="1">
    <source>
        <dbReference type="SAM" id="MobiDB-lite"/>
    </source>
</evidence>
<dbReference type="GO" id="GO:0005737">
    <property type="term" value="C:cytoplasm"/>
    <property type="evidence" value="ECO:0007669"/>
    <property type="project" value="TreeGrafter"/>
</dbReference>
<dbReference type="Pfam" id="PF00789">
    <property type="entry name" value="UBX"/>
    <property type="match status" value="1"/>
</dbReference>
<dbReference type="Proteomes" id="UP001438707">
    <property type="component" value="Unassembled WGS sequence"/>
</dbReference>
<dbReference type="CDD" id="cd16105">
    <property type="entry name" value="Ubl_ASPSCR1_like"/>
    <property type="match status" value="1"/>
</dbReference>
<reference evidence="3 4" key="1">
    <citation type="journal article" date="2024" name="Nat. Commun.">
        <title>Phylogenomics reveals the evolutionary origins of lichenization in chlorophyte algae.</title>
        <authorList>
            <person name="Puginier C."/>
            <person name="Libourel C."/>
            <person name="Otte J."/>
            <person name="Skaloud P."/>
            <person name="Haon M."/>
            <person name="Grisel S."/>
            <person name="Petersen M."/>
            <person name="Berrin J.G."/>
            <person name="Delaux P.M."/>
            <person name="Dal Grande F."/>
            <person name="Keller J."/>
        </authorList>
    </citation>
    <scope>NUCLEOTIDE SEQUENCE [LARGE SCALE GENOMIC DNA]</scope>
    <source>
        <strain evidence="3 4">SAG 2145</strain>
    </source>
</reference>
<evidence type="ECO:0000313" key="3">
    <source>
        <dbReference type="EMBL" id="KAK9826039.1"/>
    </source>
</evidence>
<dbReference type="AlphaFoldDB" id="A0AAW1QWY3"/>
<dbReference type="EMBL" id="JALJOS010000022">
    <property type="protein sequence ID" value="KAK9826039.1"/>
    <property type="molecule type" value="Genomic_DNA"/>
</dbReference>
<feature type="compositionally biased region" description="Low complexity" evidence="1">
    <location>
        <begin position="150"/>
        <end position="176"/>
    </location>
</feature>
<feature type="compositionally biased region" description="Polar residues" evidence="1">
    <location>
        <begin position="443"/>
        <end position="459"/>
    </location>
</feature>
<dbReference type="InterPro" id="IPR021569">
    <property type="entry name" value="TUG-UBL1"/>
</dbReference>
<sequence>MASTLVVWSEGKRVSVKVTPMAPLSKIVEEACKALKPPRDPLLCQLLVNKKQQDLATPVRFANLPSNAKLELLTGHQKRLGVQDIPAELSTPESSSQASQLSASNPTQSSSTASPGSSTQPSMPWLDNTNQNGHQSLPFGAGAVEADAHPSITTPAPSSSQAPQPSALPSASTSPSMQGVTSSQTAVSSLPAKPPSELPSLPAQPPSQPSAPSDNHTQSVQQSNHSKSASHAQPAQPAPPPSAAPRPAFQMGITNQAAGNGPDSTRHTDESQEQSGANVLGVDRPLHVFRRSQAIADPPPDDMHTAAEEPSDAFFELTQDDLHRMMAGFNRSSKAGDGQGLKTGKMREQEASQKAARLGPVPIRIHLPDNLILQASFQATDPLAALQSFVKACLLPTLPSWYLYTTPPKQVLKDLQPTLFQAGLVPAANVYLGISGPTVQARGASSQPVSSQEAPQNGHMTDREGMRQLLRPEVEAVMGTQPQWQPRNQPGRRDASYRSALSGDAKGKGKAAEAHPGLSSIGEEKARKGPKWLKLGAR</sequence>
<dbReference type="PANTHER" id="PTHR46467:SF1">
    <property type="entry name" value="TETHER CONTAINING UBX DOMAIN FOR GLUT4"/>
    <property type="match status" value="1"/>
</dbReference>